<reference evidence="13" key="1">
    <citation type="submission" date="2019-08" db="EMBL/GenBank/DDBJ databases">
        <title>The improved chromosome-level genome for the pearl oyster Pinctada fucata martensii using PacBio sequencing and Hi-C.</title>
        <authorList>
            <person name="Zheng Z."/>
        </authorList>
    </citation>
    <scope>NUCLEOTIDE SEQUENCE</scope>
    <source>
        <strain evidence="13">ZZ-2019</strain>
        <tissue evidence="13">Adductor muscle</tissue>
    </source>
</reference>
<evidence type="ECO:0000256" key="7">
    <source>
        <dbReference type="ARBA" id="ARBA00023170"/>
    </source>
</evidence>
<evidence type="ECO:0000256" key="3">
    <source>
        <dbReference type="ARBA" id="ARBA00022692"/>
    </source>
</evidence>
<feature type="transmembrane region" description="Helical" evidence="11">
    <location>
        <begin position="145"/>
        <end position="171"/>
    </location>
</feature>
<evidence type="ECO:0000256" key="6">
    <source>
        <dbReference type="ARBA" id="ARBA00023136"/>
    </source>
</evidence>
<dbReference type="GO" id="GO:0007204">
    <property type="term" value="P:positive regulation of cytosolic calcium ion concentration"/>
    <property type="evidence" value="ECO:0007669"/>
    <property type="project" value="TreeGrafter"/>
</dbReference>
<dbReference type="GO" id="GO:0004930">
    <property type="term" value="F:G protein-coupled receptor activity"/>
    <property type="evidence" value="ECO:0007669"/>
    <property type="project" value="UniProtKB-KW"/>
</dbReference>
<evidence type="ECO:0000256" key="11">
    <source>
        <dbReference type="SAM" id="Phobius"/>
    </source>
</evidence>
<feature type="transmembrane region" description="Helical" evidence="11">
    <location>
        <begin position="99"/>
        <end position="125"/>
    </location>
</feature>
<proteinExistence type="inferred from homology"/>
<dbReference type="InterPro" id="IPR000276">
    <property type="entry name" value="GPCR_Rhodpsn"/>
</dbReference>
<dbReference type="AlphaFoldDB" id="A0AA88Y1C2"/>
<keyword evidence="2" id="KW-1003">Cell membrane</keyword>
<gene>
    <name evidence="13" type="ORF">FSP39_024564</name>
</gene>
<organism evidence="13 14">
    <name type="scientific">Pinctada imbricata</name>
    <name type="common">Atlantic pearl-oyster</name>
    <name type="synonym">Pinctada martensii</name>
    <dbReference type="NCBI Taxonomy" id="66713"/>
    <lineage>
        <taxon>Eukaryota</taxon>
        <taxon>Metazoa</taxon>
        <taxon>Spiralia</taxon>
        <taxon>Lophotrochozoa</taxon>
        <taxon>Mollusca</taxon>
        <taxon>Bivalvia</taxon>
        <taxon>Autobranchia</taxon>
        <taxon>Pteriomorphia</taxon>
        <taxon>Pterioida</taxon>
        <taxon>Pterioidea</taxon>
        <taxon>Pteriidae</taxon>
        <taxon>Pinctada</taxon>
    </lineage>
</organism>
<feature type="domain" description="G-protein coupled receptors family 1 profile" evidence="12">
    <location>
        <begin position="65"/>
        <end position="256"/>
    </location>
</feature>
<evidence type="ECO:0000256" key="5">
    <source>
        <dbReference type="ARBA" id="ARBA00023040"/>
    </source>
</evidence>
<evidence type="ECO:0000256" key="8">
    <source>
        <dbReference type="ARBA" id="ARBA00023180"/>
    </source>
</evidence>
<comment type="similarity">
    <text evidence="10">Belongs to the G-protein coupled receptor 1 family.</text>
</comment>
<keyword evidence="6 11" id="KW-0472">Membrane</keyword>
<dbReference type="Pfam" id="PF00001">
    <property type="entry name" value="7tm_1"/>
    <property type="match status" value="1"/>
</dbReference>
<keyword evidence="8" id="KW-0325">Glycoprotein</keyword>
<evidence type="ECO:0000313" key="14">
    <source>
        <dbReference type="Proteomes" id="UP001186944"/>
    </source>
</evidence>
<dbReference type="PROSITE" id="PS00237">
    <property type="entry name" value="G_PROTEIN_RECEP_F1_1"/>
    <property type="match status" value="1"/>
</dbReference>
<comment type="subcellular location">
    <subcellularLocation>
        <location evidence="1">Cell membrane</location>
        <topology evidence="1">Multi-pass membrane protein</topology>
    </subcellularLocation>
</comment>
<dbReference type="PRINTS" id="PR01788">
    <property type="entry name" value="PROSTANOIDR"/>
</dbReference>
<protein>
    <recommendedName>
        <fullName evidence="12">G-protein coupled receptors family 1 profile domain-containing protein</fullName>
    </recommendedName>
</protein>
<evidence type="ECO:0000313" key="13">
    <source>
        <dbReference type="EMBL" id="KAK3092031.1"/>
    </source>
</evidence>
<evidence type="ECO:0000256" key="1">
    <source>
        <dbReference type="ARBA" id="ARBA00004651"/>
    </source>
</evidence>
<dbReference type="Proteomes" id="UP001186944">
    <property type="component" value="Unassembled WGS sequence"/>
</dbReference>
<evidence type="ECO:0000256" key="4">
    <source>
        <dbReference type="ARBA" id="ARBA00022989"/>
    </source>
</evidence>
<comment type="caution">
    <text evidence="13">The sequence shown here is derived from an EMBL/GenBank/DDBJ whole genome shotgun (WGS) entry which is preliminary data.</text>
</comment>
<dbReference type="InterPro" id="IPR008365">
    <property type="entry name" value="Prostanoid_rcpt"/>
</dbReference>
<dbReference type="CDD" id="cd14981">
    <property type="entry name" value="7tmA_Prostanoid_R"/>
    <property type="match status" value="1"/>
</dbReference>
<name>A0AA88Y1C2_PINIB</name>
<dbReference type="EMBL" id="VSWD01000010">
    <property type="protein sequence ID" value="KAK3092031.1"/>
    <property type="molecule type" value="Genomic_DNA"/>
</dbReference>
<evidence type="ECO:0000256" key="9">
    <source>
        <dbReference type="ARBA" id="ARBA00023224"/>
    </source>
</evidence>
<feature type="transmembrane region" description="Helical" evidence="11">
    <location>
        <begin position="57"/>
        <end position="79"/>
    </location>
</feature>
<dbReference type="InterPro" id="IPR017452">
    <property type="entry name" value="GPCR_Rhodpsn_7TM"/>
</dbReference>
<keyword evidence="7 10" id="KW-0675">Receptor</keyword>
<feature type="transmembrane region" description="Helical" evidence="11">
    <location>
        <begin position="239"/>
        <end position="259"/>
    </location>
</feature>
<dbReference type="PANTHER" id="PTHR11866">
    <property type="entry name" value="G-PROTEIN COUPLED RECEPTOR FAMILY 1 MEMBER"/>
    <property type="match status" value="1"/>
</dbReference>
<keyword evidence="3 10" id="KW-0812">Transmembrane</keyword>
<sequence length="330" mass="37301">MSKAELLSPLQDNGSILDAYAILNSTSASILELGTNGSASNVSITNRKLVLSPTTPALMFAFGLATIFVLGAMATDRYLALNKPYFYSAKVTVSKIKYILFSMWLAAFLIACLPLIGVGEFIIQFPGSWCFFNFYGKTPRVKSFAYIYSIVGISVVLTIAVLNMIVVKTLIRMNNTTRLQKQIQKRRGSIMVRCMDAEIQMAMFLIGILAVFSTCWAPLMVRILLIQTELFPDYRRLDLLLVRFASFNQILDPWVYILFRKSLFSRVRTILKLFFCRSAYKVSKQQTDKEQPLTITTENMVSMDMSDFCCSTPSRKPRVSAEESMLKNNI</sequence>
<dbReference type="Gene3D" id="1.20.1070.10">
    <property type="entry name" value="Rhodopsin 7-helix transmembrane proteins"/>
    <property type="match status" value="1"/>
</dbReference>
<feature type="transmembrane region" description="Helical" evidence="11">
    <location>
        <begin position="201"/>
        <end position="219"/>
    </location>
</feature>
<evidence type="ECO:0000256" key="2">
    <source>
        <dbReference type="ARBA" id="ARBA00022475"/>
    </source>
</evidence>
<keyword evidence="5 10" id="KW-0297">G-protein coupled receptor</keyword>
<dbReference type="PRINTS" id="PR00237">
    <property type="entry name" value="GPCRRHODOPSN"/>
</dbReference>
<dbReference type="SUPFAM" id="SSF81321">
    <property type="entry name" value="Family A G protein-coupled receptor-like"/>
    <property type="match status" value="1"/>
</dbReference>
<accession>A0AA88Y1C2</accession>
<dbReference type="PANTHER" id="PTHR11866:SF16">
    <property type="entry name" value="PROSTAGLANDIN E2 RECEPTOR EP4 SUBTYPE-LIKE PROTEIN"/>
    <property type="match status" value="1"/>
</dbReference>
<keyword evidence="14" id="KW-1185">Reference proteome</keyword>
<dbReference type="GO" id="GO:0005886">
    <property type="term" value="C:plasma membrane"/>
    <property type="evidence" value="ECO:0007669"/>
    <property type="project" value="UniProtKB-SubCell"/>
</dbReference>
<keyword evidence="9 10" id="KW-0807">Transducer</keyword>
<keyword evidence="4 11" id="KW-1133">Transmembrane helix</keyword>
<dbReference type="PROSITE" id="PS50262">
    <property type="entry name" value="G_PROTEIN_RECEP_F1_2"/>
    <property type="match status" value="1"/>
</dbReference>
<evidence type="ECO:0000256" key="10">
    <source>
        <dbReference type="RuleBase" id="RU000688"/>
    </source>
</evidence>
<evidence type="ECO:0000259" key="12">
    <source>
        <dbReference type="PROSITE" id="PS50262"/>
    </source>
</evidence>
<dbReference type="GO" id="GO:0007189">
    <property type="term" value="P:adenylate cyclase-activating G protein-coupled receptor signaling pathway"/>
    <property type="evidence" value="ECO:0007669"/>
    <property type="project" value="TreeGrafter"/>
</dbReference>